<dbReference type="Gene3D" id="2.170.130.10">
    <property type="entry name" value="TonB-dependent receptor, plug domain"/>
    <property type="match status" value="1"/>
</dbReference>
<dbReference type="CDD" id="cd01347">
    <property type="entry name" value="ligand_gated_channel"/>
    <property type="match status" value="1"/>
</dbReference>
<evidence type="ECO:0000256" key="3">
    <source>
        <dbReference type="ARBA" id="ARBA00022452"/>
    </source>
</evidence>
<dbReference type="InterPro" id="IPR039426">
    <property type="entry name" value="TonB-dep_rcpt-like"/>
</dbReference>
<evidence type="ECO:0000256" key="1">
    <source>
        <dbReference type="ARBA" id="ARBA00004571"/>
    </source>
</evidence>
<keyword evidence="2 8" id="KW-0813">Transport</keyword>
<evidence type="ECO:0000256" key="4">
    <source>
        <dbReference type="ARBA" id="ARBA00022692"/>
    </source>
</evidence>
<gene>
    <name evidence="13" type="ORF">ENS56_03935</name>
</gene>
<feature type="domain" description="TonB-dependent receptor plug" evidence="12">
    <location>
        <begin position="55"/>
        <end position="163"/>
    </location>
</feature>
<evidence type="ECO:0000256" key="5">
    <source>
        <dbReference type="ARBA" id="ARBA00023077"/>
    </source>
</evidence>
<dbReference type="GO" id="GO:0009279">
    <property type="term" value="C:cell outer membrane"/>
    <property type="evidence" value="ECO:0007669"/>
    <property type="project" value="UniProtKB-SubCell"/>
</dbReference>
<keyword evidence="13" id="KW-0675">Receptor</keyword>
<feature type="chain" id="PRO_5032957357" evidence="10">
    <location>
        <begin position="23"/>
        <end position="715"/>
    </location>
</feature>
<comment type="similarity">
    <text evidence="8 9">Belongs to the TonB-dependent receptor family.</text>
</comment>
<keyword evidence="4 8" id="KW-0812">Transmembrane</keyword>
<evidence type="ECO:0000256" key="9">
    <source>
        <dbReference type="RuleBase" id="RU003357"/>
    </source>
</evidence>
<evidence type="ECO:0000259" key="12">
    <source>
        <dbReference type="Pfam" id="PF07715"/>
    </source>
</evidence>
<dbReference type="PROSITE" id="PS52016">
    <property type="entry name" value="TONB_DEPENDENT_REC_3"/>
    <property type="match status" value="1"/>
</dbReference>
<keyword evidence="6 8" id="KW-0472">Membrane</keyword>
<name>A0A832DFS4_9BACT</name>
<dbReference type="Gene3D" id="2.40.170.20">
    <property type="entry name" value="TonB-dependent receptor, beta-barrel domain"/>
    <property type="match status" value="1"/>
</dbReference>
<dbReference type="Pfam" id="PF07715">
    <property type="entry name" value="Plug"/>
    <property type="match status" value="1"/>
</dbReference>
<evidence type="ECO:0000259" key="11">
    <source>
        <dbReference type="Pfam" id="PF00593"/>
    </source>
</evidence>
<dbReference type="PANTHER" id="PTHR30069">
    <property type="entry name" value="TONB-DEPENDENT OUTER MEMBRANE RECEPTOR"/>
    <property type="match status" value="1"/>
</dbReference>
<keyword evidence="10" id="KW-0732">Signal</keyword>
<organism evidence="13">
    <name type="scientific">Ignavibacterium album</name>
    <dbReference type="NCBI Taxonomy" id="591197"/>
    <lineage>
        <taxon>Bacteria</taxon>
        <taxon>Pseudomonadati</taxon>
        <taxon>Ignavibacteriota</taxon>
        <taxon>Ignavibacteria</taxon>
        <taxon>Ignavibacteriales</taxon>
        <taxon>Ignavibacteriaceae</taxon>
        <taxon>Ignavibacterium</taxon>
    </lineage>
</organism>
<dbReference type="AlphaFoldDB" id="A0A832DFS4"/>
<dbReference type="InterPro" id="IPR012910">
    <property type="entry name" value="Plug_dom"/>
</dbReference>
<proteinExistence type="inferred from homology"/>
<evidence type="ECO:0000256" key="6">
    <source>
        <dbReference type="ARBA" id="ARBA00023136"/>
    </source>
</evidence>
<comment type="caution">
    <text evidence="13">The sequence shown here is derived from an EMBL/GenBank/DDBJ whole genome shotgun (WGS) entry which is preliminary data.</text>
</comment>
<dbReference type="InterPro" id="IPR037066">
    <property type="entry name" value="Plug_dom_sf"/>
</dbReference>
<protein>
    <submittedName>
        <fullName evidence="13">TonB-dependent receptor</fullName>
    </submittedName>
</protein>
<sequence length="715" mass="81615">MKNIFFFSVILFCIAFSWNIFSQDEEKSVTTKTDTLQYQTDEVVVTGTRTNKRIIDIPYPVIRLSNKTYRYDRKTSISDVLNVVPGVFMQNRYGNHDVRISIRGFGSRSNSGIRGVRILLDGIPESEPDGQTRIEAIDFNSIGSIEIVKGNSSSLYTNAPGGVVNFINDINFPNDFLVLFNDFGSYNLRRNGFKTGVRTEDYSFLATYTYHNYKGYREHSEDYWHILNTVLETTPGKNTNLQFLGYFTTGLIRLPGSLTKREYDADPFQAAQREKEFDYRRISKKGRVGLRLNSKFGENLNNEVEITTYGTIKYFERTQRNYRIFNRYGLGGSARFTNKSILFDDRENEFSFGGDLFYQTGPIEDYNNINGKKGDLLNNLTDETIGNSGVFIQNMFEVYGKKLYLLLSGRYDNVYFDQKDQLLASRNDIKRFEAFTPKAALNYKITPSIAFYTSYGLSFDSPAGNELDNYPLSSNGGSTLLNPDLKPQKSKNFELGVKGNIIDFDRKYFINSYFELTFFNSVIEDEIVPFEVYGDVYYRNSAQTTRTGIEFGGRTEIVEGLRFILSYTYSNFKYDNYSAISIDDDSLGNIITSTKDFSGNLVPSVPEHNLTTALEYEHHFNYNLIGFIKGTAQYVSGLYVNDANSDKTEDYTLLGTTLGIDYRIGKINILLSGGLNNILDKRYVGFININSTNGRFYEAGEPRTFFASVHLGYTF</sequence>
<evidence type="ECO:0000256" key="7">
    <source>
        <dbReference type="ARBA" id="ARBA00023237"/>
    </source>
</evidence>
<evidence type="ECO:0000256" key="8">
    <source>
        <dbReference type="PROSITE-ProRule" id="PRU01360"/>
    </source>
</evidence>
<accession>A0A832DFS4</accession>
<keyword evidence="3 8" id="KW-1134">Transmembrane beta strand</keyword>
<feature type="domain" description="TonB-dependent receptor-like beta-barrel" evidence="11">
    <location>
        <begin position="246"/>
        <end position="678"/>
    </location>
</feature>
<reference evidence="13" key="1">
    <citation type="journal article" date="2020" name="mSystems">
        <title>Genome- and Community-Level Interaction Insights into Carbon Utilization and Element Cycling Functions of Hydrothermarchaeota in Hydrothermal Sediment.</title>
        <authorList>
            <person name="Zhou Z."/>
            <person name="Liu Y."/>
            <person name="Xu W."/>
            <person name="Pan J."/>
            <person name="Luo Z.H."/>
            <person name="Li M."/>
        </authorList>
    </citation>
    <scope>NUCLEOTIDE SEQUENCE [LARGE SCALE GENOMIC DNA]</scope>
    <source>
        <strain evidence="13">SpSt-500</strain>
    </source>
</reference>
<dbReference type="Pfam" id="PF00593">
    <property type="entry name" value="TonB_dep_Rec_b-barrel"/>
    <property type="match status" value="1"/>
</dbReference>
<dbReference type="InterPro" id="IPR000531">
    <property type="entry name" value="Beta-barrel_TonB"/>
</dbReference>
<feature type="signal peptide" evidence="10">
    <location>
        <begin position="1"/>
        <end position="22"/>
    </location>
</feature>
<keyword evidence="7 8" id="KW-0998">Cell outer membrane</keyword>
<dbReference type="PANTHER" id="PTHR30069:SF28">
    <property type="entry name" value="TONB-DEPENDENT RECEPTOR YNCD-RELATED"/>
    <property type="match status" value="1"/>
</dbReference>
<dbReference type="GO" id="GO:0015344">
    <property type="term" value="F:siderophore uptake transmembrane transporter activity"/>
    <property type="evidence" value="ECO:0007669"/>
    <property type="project" value="TreeGrafter"/>
</dbReference>
<keyword evidence="5 9" id="KW-0798">TonB box</keyword>
<evidence type="ECO:0000256" key="2">
    <source>
        <dbReference type="ARBA" id="ARBA00022448"/>
    </source>
</evidence>
<dbReference type="InterPro" id="IPR036942">
    <property type="entry name" value="Beta-barrel_TonB_sf"/>
</dbReference>
<evidence type="ECO:0000256" key="10">
    <source>
        <dbReference type="SAM" id="SignalP"/>
    </source>
</evidence>
<dbReference type="EMBL" id="DSVI01000004">
    <property type="protein sequence ID" value="HGT47160.1"/>
    <property type="molecule type" value="Genomic_DNA"/>
</dbReference>
<dbReference type="GO" id="GO:0044718">
    <property type="term" value="P:siderophore transmembrane transport"/>
    <property type="evidence" value="ECO:0007669"/>
    <property type="project" value="TreeGrafter"/>
</dbReference>
<dbReference type="SUPFAM" id="SSF56935">
    <property type="entry name" value="Porins"/>
    <property type="match status" value="1"/>
</dbReference>
<comment type="subcellular location">
    <subcellularLocation>
        <location evidence="1 8">Cell outer membrane</location>
        <topology evidence="1 8">Multi-pass membrane protein</topology>
    </subcellularLocation>
</comment>
<evidence type="ECO:0000313" key="13">
    <source>
        <dbReference type="EMBL" id="HGT47160.1"/>
    </source>
</evidence>